<reference evidence="1" key="1">
    <citation type="submission" date="2019-08" db="EMBL/GenBank/DDBJ databases">
        <authorList>
            <person name="Kucharzyk K."/>
            <person name="Murdoch R.W."/>
            <person name="Higgins S."/>
            <person name="Loffler F."/>
        </authorList>
    </citation>
    <scope>NUCLEOTIDE SEQUENCE</scope>
</reference>
<dbReference type="AlphaFoldDB" id="A0A645IAG1"/>
<evidence type="ECO:0000313" key="1">
    <source>
        <dbReference type="EMBL" id="MPN44413.1"/>
    </source>
</evidence>
<protein>
    <submittedName>
        <fullName evidence="1">Uncharacterized protein</fullName>
    </submittedName>
</protein>
<sequence length="56" mass="5871">MVVTIAGMLTDERPEQPLNAAYAMALTGSEPIFDGISTAVTQLSADSIVIDEASEE</sequence>
<gene>
    <name evidence="1" type="ORF">SDC9_191978</name>
</gene>
<proteinExistence type="predicted"/>
<accession>A0A645IAG1</accession>
<name>A0A645IAG1_9ZZZZ</name>
<organism evidence="1">
    <name type="scientific">bioreactor metagenome</name>
    <dbReference type="NCBI Taxonomy" id="1076179"/>
    <lineage>
        <taxon>unclassified sequences</taxon>
        <taxon>metagenomes</taxon>
        <taxon>ecological metagenomes</taxon>
    </lineage>
</organism>
<dbReference type="EMBL" id="VSSQ01103528">
    <property type="protein sequence ID" value="MPN44413.1"/>
    <property type="molecule type" value="Genomic_DNA"/>
</dbReference>
<comment type="caution">
    <text evidence="1">The sequence shown here is derived from an EMBL/GenBank/DDBJ whole genome shotgun (WGS) entry which is preliminary data.</text>
</comment>